<dbReference type="Gene3D" id="3.40.50.150">
    <property type="entry name" value="Vaccinia Virus protein VP39"/>
    <property type="match status" value="1"/>
</dbReference>
<name>A0ABX3GN01_9BACL</name>
<dbReference type="EMBL" id="MPVP01000138">
    <property type="protein sequence ID" value="OMD28127.1"/>
    <property type="molecule type" value="Genomic_DNA"/>
</dbReference>
<evidence type="ECO:0000256" key="3">
    <source>
        <dbReference type="ARBA" id="ARBA00022603"/>
    </source>
</evidence>
<protein>
    <recommendedName>
        <fullName evidence="2">site-specific DNA-methyltransferase (adenine-specific)</fullName>
        <ecNumber evidence="2">2.1.1.72</ecNumber>
    </recommendedName>
</protein>
<dbReference type="Pfam" id="PF07669">
    <property type="entry name" value="Eco57I"/>
    <property type="match status" value="1"/>
</dbReference>
<keyword evidence="3" id="KW-0489">Methyltransferase</keyword>
<comment type="caution">
    <text evidence="11">The sequence shown here is derived from an EMBL/GenBank/DDBJ whole genome shotgun (WGS) entry which is preliminary data.</text>
</comment>
<sequence>MLSNKLKQLARDVPPISLEETLNVLEGIQPLFVNSISRKSSGSELTPVKIVHYMLDEVSYRSKSVLNKKLLDPSCGSGVFILGALERYLTEFEGSTDELINCLIQDKMLVAIDLNPINVVITKLGFVLKLIQASIKLTRDQIYTLLRDLPIHEGNTLEKPSLFSELSSVVNDDQYDVIVGNPPYIRLHRLPKATREDIKESYESATGRFDLYVCFIEKAVHMLREGGRISLITSNKFLTANYGKGIRNFLLSNIEILHLVDLHDTEFFEAAVLPSIITGMKNKSDKKDEFLFSSLKKSNNKEVSAEKVDNVFFVMQDLMRNNSYKTIQLIVDSSKKDILVELSHSIVKRPEKNNQWNFSSSSEEEIKKHLEGIGHQLLGHIADVCVGIKPNPNEVFVDSMTSDFIKQRDFERDVIYPILRKDNISRWKVSWTGSDSKDRYVLYPHTMSNGKGIAVDIDKYPNVKEYLYEHENILKGREYLVNSKTRKWYEIWVPHDLDKFSKPKIVTRDISESNNFTIDLDGYICLGSLFFITLKDQFTNQYISNLDMLNYLLGLCNSNVLEFYQKTISGSLYSKKVRYTTTNMNRWIVPEITCENERDIQTVIKIVKEINDDRGSLSEKEKLLNKAIYNIFNLNDLQIHEIEQYLKTNS</sequence>
<gene>
    <name evidence="11" type="ORF">BSO21_19700</name>
</gene>
<evidence type="ECO:0000256" key="2">
    <source>
        <dbReference type="ARBA" id="ARBA00011900"/>
    </source>
</evidence>
<feature type="domain" description="Type II methyltransferase M.TaqI-like" evidence="9">
    <location>
        <begin position="109"/>
        <end position="268"/>
    </location>
</feature>
<evidence type="ECO:0000259" key="10">
    <source>
        <dbReference type="Pfam" id="PF12950"/>
    </source>
</evidence>
<dbReference type="InterPro" id="IPR011639">
    <property type="entry name" value="MethylTrfase_TaqI-like_dom"/>
</dbReference>
<keyword evidence="7" id="KW-0238">DNA-binding</keyword>
<dbReference type="InterPro" id="IPR002052">
    <property type="entry name" value="DNA_methylase_N6_adenine_CS"/>
</dbReference>
<keyword evidence="4" id="KW-0808">Transferase</keyword>
<dbReference type="RefSeq" id="WP_076219494.1">
    <property type="nucleotide sequence ID" value="NZ_MPVP01000138.1"/>
</dbReference>
<comment type="catalytic activity">
    <reaction evidence="8">
        <text>a 2'-deoxyadenosine in DNA + S-adenosyl-L-methionine = an N(6)-methyl-2'-deoxyadenosine in DNA + S-adenosyl-L-homocysteine + H(+)</text>
        <dbReference type="Rhea" id="RHEA:15197"/>
        <dbReference type="Rhea" id="RHEA-COMP:12418"/>
        <dbReference type="Rhea" id="RHEA-COMP:12419"/>
        <dbReference type="ChEBI" id="CHEBI:15378"/>
        <dbReference type="ChEBI" id="CHEBI:57856"/>
        <dbReference type="ChEBI" id="CHEBI:59789"/>
        <dbReference type="ChEBI" id="CHEBI:90615"/>
        <dbReference type="ChEBI" id="CHEBI:90616"/>
        <dbReference type="EC" id="2.1.1.72"/>
    </reaction>
</comment>
<evidence type="ECO:0000313" key="12">
    <source>
        <dbReference type="Proteomes" id="UP000187158"/>
    </source>
</evidence>
<evidence type="ECO:0000259" key="9">
    <source>
        <dbReference type="Pfam" id="PF07669"/>
    </source>
</evidence>
<feature type="domain" description="TaqI-like C-terminal specificity" evidence="10">
    <location>
        <begin position="417"/>
        <end position="575"/>
    </location>
</feature>
<evidence type="ECO:0000256" key="7">
    <source>
        <dbReference type="ARBA" id="ARBA00023125"/>
    </source>
</evidence>
<evidence type="ECO:0000313" key="11">
    <source>
        <dbReference type="EMBL" id="OMD28127.1"/>
    </source>
</evidence>
<dbReference type="Pfam" id="PF12950">
    <property type="entry name" value="TaqI_C"/>
    <property type="match status" value="1"/>
</dbReference>
<evidence type="ECO:0000256" key="6">
    <source>
        <dbReference type="ARBA" id="ARBA00022747"/>
    </source>
</evidence>
<comment type="similarity">
    <text evidence="1">Belongs to the N(4)/N(6)-methyltransferase family.</text>
</comment>
<evidence type="ECO:0000256" key="1">
    <source>
        <dbReference type="ARBA" id="ARBA00006594"/>
    </source>
</evidence>
<dbReference type="InterPro" id="IPR025931">
    <property type="entry name" value="TaqI_C"/>
</dbReference>
<evidence type="ECO:0000256" key="4">
    <source>
        <dbReference type="ARBA" id="ARBA00022679"/>
    </source>
</evidence>
<proteinExistence type="inferred from homology"/>
<keyword evidence="5" id="KW-0949">S-adenosyl-L-methionine</keyword>
<dbReference type="InterPro" id="IPR029063">
    <property type="entry name" value="SAM-dependent_MTases_sf"/>
</dbReference>
<evidence type="ECO:0000256" key="5">
    <source>
        <dbReference type="ARBA" id="ARBA00022691"/>
    </source>
</evidence>
<accession>A0ABX3GN01</accession>
<dbReference type="CDD" id="cd02440">
    <property type="entry name" value="AdoMet_MTases"/>
    <property type="match status" value="1"/>
</dbReference>
<dbReference type="InterPro" id="IPR050953">
    <property type="entry name" value="N4_N6_ade-DNA_methylase"/>
</dbReference>
<evidence type="ECO:0000256" key="8">
    <source>
        <dbReference type="ARBA" id="ARBA00047942"/>
    </source>
</evidence>
<keyword evidence="6" id="KW-0680">Restriction system</keyword>
<dbReference type="PRINTS" id="PR00507">
    <property type="entry name" value="N12N6MTFRASE"/>
</dbReference>
<dbReference type="PROSITE" id="PS00092">
    <property type="entry name" value="N6_MTASE"/>
    <property type="match status" value="1"/>
</dbReference>
<dbReference type="PANTHER" id="PTHR33841:SF5">
    <property type="entry name" value="DNA METHYLASE (MODIFICATION METHYLASE) (METHYLTRANSFERASE)-RELATED"/>
    <property type="match status" value="1"/>
</dbReference>
<reference evidence="11 12" key="1">
    <citation type="submission" date="2016-11" db="EMBL/GenBank/DDBJ databases">
        <title>Paenibacillus species isolates.</title>
        <authorList>
            <person name="Beno S.M."/>
        </authorList>
    </citation>
    <scope>NUCLEOTIDE SEQUENCE [LARGE SCALE GENOMIC DNA]</scope>
    <source>
        <strain evidence="11 12">FSL H7-0433</strain>
    </source>
</reference>
<keyword evidence="12" id="KW-1185">Reference proteome</keyword>
<organism evidence="11 12">
    <name type="scientific">Paenibacillus odorifer</name>
    <dbReference type="NCBI Taxonomy" id="189426"/>
    <lineage>
        <taxon>Bacteria</taxon>
        <taxon>Bacillati</taxon>
        <taxon>Bacillota</taxon>
        <taxon>Bacilli</taxon>
        <taxon>Bacillales</taxon>
        <taxon>Paenibacillaceae</taxon>
        <taxon>Paenibacillus</taxon>
    </lineage>
</organism>
<dbReference type="PANTHER" id="PTHR33841">
    <property type="entry name" value="DNA METHYLTRANSFERASE YEEA-RELATED"/>
    <property type="match status" value="1"/>
</dbReference>
<dbReference type="Proteomes" id="UP000187158">
    <property type="component" value="Unassembled WGS sequence"/>
</dbReference>
<dbReference type="EC" id="2.1.1.72" evidence="2"/>
<dbReference type="SUPFAM" id="SSF53335">
    <property type="entry name" value="S-adenosyl-L-methionine-dependent methyltransferases"/>
    <property type="match status" value="1"/>
</dbReference>